<dbReference type="AlphaFoldDB" id="A0A8C6X061"/>
<keyword evidence="3" id="KW-1185">Reference proteome</keyword>
<feature type="signal peptide" evidence="1">
    <location>
        <begin position="1"/>
        <end position="18"/>
    </location>
</feature>
<dbReference type="SUPFAM" id="SSF56436">
    <property type="entry name" value="C-type lectin-like"/>
    <property type="match status" value="1"/>
</dbReference>
<evidence type="ECO:0008006" key="4">
    <source>
        <dbReference type="Google" id="ProtNLM"/>
    </source>
</evidence>
<dbReference type="InterPro" id="IPR016187">
    <property type="entry name" value="CTDL_fold"/>
</dbReference>
<organism evidence="2 3">
    <name type="scientific">Neogobius melanostomus</name>
    <name type="common">round goby</name>
    <dbReference type="NCBI Taxonomy" id="47308"/>
    <lineage>
        <taxon>Eukaryota</taxon>
        <taxon>Metazoa</taxon>
        <taxon>Chordata</taxon>
        <taxon>Craniata</taxon>
        <taxon>Vertebrata</taxon>
        <taxon>Euteleostomi</taxon>
        <taxon>Actinopterygii</taxon>
        <taxon>Neopterygii</taxon>
        <taxon>Teleostei</taxon>
        <taxon>Neoteleostei</taxon>
        <taxon>Acanthomorphata</taxon>
        <taxon>Gobiaria</taxon>
        <taxon>Gobiiformes</taxon>
        <taxon>Gobioidei</taxon>
        <taxon>Gobiidae</taxon>
        <taxon>Benthophilinae</taxon>
        <taxon>Neogobiini</taxon>
        <taxon>Neogobius</taxon>
    </lineage>
</organism>
<dbReference type="InterPro" id="IPR050828">
    <property type="entry name" value="C-type_lectin/matrix_domain"/>
</dbReference>
<dbReference type="PANTHER" id="PTHR45710">
    <property type="entry name" value="C-TYPE LECTIN DOMAIN-CONTAINING PROTEIN 180"/>
    <property type="match status" value="1"/>
</dbReference>
<accession>A0A8C6X061</accession>
<dbReference type="Gene3D" id="3.10.100.10">
    <property type="entry name" value="Mannose-Binding Protein A, subunit A"/>
    <property type="match status" value="1"/>
</dbReference>
<protein>
    <recommendedName>
        <fullName evidence="4">C-type lectin domain-containing protein</fullName>
    </recommendedName>
</protein>
<dbReference type="Proteomes" id="UP000694523">
    <property type="component" value="Unplaced"/>
</dbReference>
<reference evidence="2" key="1">
    <citation type="submission" date="2025-08" db="UniProtKB">
        <authorList>
            <consortium name="Ensembl"/>
        </authorList>
    </citation>
    <scope>IDENTIFICATION</scope>
</reference>
<feature type="chain" id="PRO_5034115981" description="C-type lectin domain-containing protein" evidence="1">
    <location>
        <begin position="19"/>
        <end position="82"/>
    </location>
</feature>
<dbReference type="Ensembl" id="ENSNMLT00000049244.1">
    <property type="protein sequence ID" value="ENSNMLP00000044364.1"/>
    <property type="gene ID" value="ENSNMLG00000026851.1"/>
</dbReference>
<dbReference type="PANTHER" id="PTHR45710:SF26">
    <property type="entry name" value="RH26557P"/>
    <property type="match status" value="1"/>
</dbReference>
<dbReference type="InterPro" id="IPR016186">
    <property type="entry name" value="C-type_lectin-like/link_sf"/>
</dbReference>
<keyword evidence="1" id="KW-0732">Signal</keyword>
<name>A0A8C6X061_9GOBI</name>
<sequence length="82" mass="9534">KFIQIFLCIMSKLSAVCALAHSKNPKTKTLEKKGWQYFKGSWYLQSTTKQSWNESRKFCQEKGADLIIINSIQEQVRRHGPT</sequence>
<reference evidence="2" key="2">
    <citation type="submission" date="2025-09" db="UniProtKB">
        <authorList>
            <consortium name="Ensembl"/>
        </authorList>
    </citation>
    <scope>IDENTIFICATION</scope>
</reference>
<proteinExistence type="predicted"/>
<evidence type="ECO:0000313" key="2">
    <source>
        <dbReference type="Ensembl" id="ENSNMLP00000044364.1"/>
    </source>
</evidence>
<evidence type="ECO:0000313" key="3">
    <source>
        <dbReference type="Proteomes" id="UP000694523"/>
    </source>
</evidence>
<evidence type="ECO:0000256" key="1">
    <source>
        <dbReference type="SAM" id="SignalP"/>
    </source>
</evidence>